<dbReference type="Gene3D" id="6.10.280.40">
    <property type="match status" value="1"/>
</dbReference>
<comment type="caution">
    <text evidence="2">The sequence shown here is derived from an EMBL/GenBank/DDBJ whole genome shotgun (WGS) entry which is preliminary data.</text>
</comment>
<evidence type="ECO:0000259" key="1">
    <source>
        <dbReference type="Pfam" id="PF25568"/>
    </source>
</evidence>
<accession>A0A540N5M4</accession>
<name>A0A540N5M4_MALBA</name>
<evidence type="ECO:0000313" key="2">
    <source>
        <dbReference type="EMBL" id="TQE05853.1"/>
    </source>
</evidence>
<sequence length="133" mass="14383">MDVHVSLGTCGPLVFRQLAKNYLGLNAHPLFEVADECVRSGGVLMPAQVGEILLRNRGDADMAMKEVVLAMQARINLGVGGGSRDQLAELYSSCDDQIMKIRLSSDKVADNIPSLDKVATLLRAAKIKKCQDI</sequence>
<dbReference type="EMBL" id="VIEB01000114">
    <property type="protein sequence ID" value="TQE05853.1"/>
    <property type="molecule type" value="Genomic_DNA"/>
</dbReference>
<gene>
    <name evidence="2" type="ORF">C1H46_008536</name>
</gene>
<dbReference type="InterPro" id="IPR058017">
    <property type="entry name" value="At3g28540-like_C"/>
</dbReference>
<dbReference type="AlphaFoldDB" id="A0A540N5M4"/>
<proteinExistence type="predicted"/>
<reference evidence="2 3" key="1">
    <citation type="journal article" date="2019" name="G3 (Bethesda)">
        <title>Sequencing of a Wild Apple (Malus baccata) Genome Unravels the Differences Between Cultivated and Wild Apple Species Regarding Disease Resistance and Cold Tolerance.</title>
        <authorList>
            <person name="Chen X."/>
        </authorList>
    </citation>
    <scope>NUCLEOTIDE SEQUENCE [LARGE SCALE GENOMIC DNA]</scope>
    <source>
        <strain evidence="3">cv. Shandingzi</strain>
        <tissue evidence="2">Leaves</tissue>
    </source>
</reference>
<evidence type="ECO:0000313" key="3">
    <source>
        <dbReference type="Proteomes" id="UP000315295"/>
    </source>
</evidence>
<dbReference type="STRING" id="106549.A0A540N5M4"/>
<dbReference type="Pfam" id="PF25568">
    <property type="entry name" value="AAA_lid_At3g28540"/>
    <property type="match status" value="1"/>
</dbReference>
<dbReference type="Proteomes" id="UP000315295">
    <property type="component" value="Unassembled WGS sequence"/>
</dbReference>
<protein>
    <recommendedName>
        <fullName evidence="1">AAA+ ATPase At3g28540-like C-terminal domain-containing protein</fullName>
    </recommendedName>
</protein>
<keyword evidence="3" id="KW-1185">Reference proteome</keyword>
<feature type="domain" description="AAA+ ATPase At3g28540-like C-terminal" evidence="1">
    <location>
        <begin position="10"/>
        <end position="73"/>
    </location>
</feature>
<organism evidence="2 3">
    <name type="scientific">Malus baccata</name>
    <name type="common">Siberian crab apple</name>
    <name type="synonym">Pyrus baccata</name>
    <dbReference type="NCBI Taxonomy" id="106549"/>
    <lineage>
        <taxon>Eukaryota</taxon>
        <taxon>Viridiplantae</taxon>
        <taxon>Streptophyta</taxon>
        <taxon>Embryophyta</taxon>
        <taxon>Tracheophyta</taxon>
        <taxon>Spermatophyta</taxon>
        <taxon>Magnoliopsida</taxon>
        <taxon>eudicotyledons</taxon>
        <taxon>Gunneridae</taxon>
        <taxon>Pentapetalae</taxon>
        <taxon>rosids</taxon>
        <taxon>fabids</taxon>
        <taxon>Rosales</taxon>
        <taxon>Rosaceae</taxon>
        <taxon>Amygdaloideae</taxon>
        <taxon>Maleae</taxon>
        <taxon>Malus</taxon>
    </lineage>
</organism>